<reference evidence="12 13" key="1">
    <citation type="submission" date="2018-09" db="EMBL/GenBank/DDBJ databases">
        <authorList>
            <person name="Zhu H."/>
        </authorList>
    </citation>
    <scope>NUCLEOTIDE SEQUENCE [LARGE SCALE GENOMIC DNA]</scope>
    <source>
        <strain evidence="12 13">K2W22B-5</strain>
    </source>
</reference>
<comment type="caution">
    <text evidence="12">The sequence shown here is derived from an EMBL/GenBank/DDBJ whole genome shotgun (WGS) entry which is preliminary data.</text>
</comment>
<dbReference type="PANTHER" id="PTHR30474">
    <property type="entry name" value="CELL CYCLE PROTEIN"/>
    <property type="match status" value="1"/>
</dbReference>
<dbReference type="PROSITE" id="PS00428">
    <property type="entry name" value="FTSW_RODA_SPOVE"/>
    <property type="match status" value="1"/>
</dbReference>
<feature type="transmembrane region" description="Helical" evidence="11">
    <location>
        <begin position="329"/>
        <end position="347"/>
    </location>
</feature>
<evidence type="ECO:0000256" key="2">
    <source>
        <dbReference type="ARBA" id="ARBA00022475"/>
    </source>
</evidence>
<organism evidence="12 13">
    <name type="scientific">Azospirillum cavernae</name>
    <dbReference type="NCBI Taxonomy" id="2320860"/>
    <lineage>
        <taxon>Bacteria</taxon>
        <taxon>Pseudomonadati</taxon>
        <taxon>Pseudomonadota</taxon>
        <taxon>Alphaproteobacteria</taxon>
        <taxon>Rhodospirillales</taxon>
        <taxon>Azospirillaceae</taxon>
        <taxon>Azospirillum</taxon>
    </lineage>
</organism>
<dbReference type="EC" id="2.4.99.28" evidence="11"/>
<keyword evidence="4 11" id="KW-0808">Transferase</keyword>
<gene>
    <name evidence="11 12" type="primary">rodA</name>
    <name evidence="11" type="synonym">mrdB</name>
    <name evidence="12" type="ORF">D3877_26995</name>
</gene>
<dbReference type="PANTHER" id="PTHR30474:SF1">
    <property type="entry name" value="PEPTIDOGLYCAN GLYCOSYLTRANSFERASE MRDB"/>
    <property type="match status" value="1"/>
</dbReference>
<keyword evidence="13" id="KW-1185">Reference proteome</keyword>
<dbReference type="EMBL" id="QYUL01000005">
    <property type="protein sequence ID" value="RJF77439.1"/>
    <property type="molecule type" value="Genomic_DNA"/>
</dbReference>
<evidence type="ECO:0000256" key="6">
    <source>
        <dbReference type="ARBA" id="ARBA00022960"/>
    </source>
</evidence>
<feature type="transmembrane region" description="Helical" evidence="11">
    <location>
        <begin position="200"/>
        <end position="218"/>
    </location>
</feature>
<feature type="transmembrane region" description="Helical" evidence="11">
    <location>
        <begin position="287"/>
        <end position="308"/>
    </location>
</feature>
<accession>A0A418VMV9</accession>
<dbReference type="InterPro" id="IPR011923">
    <property type="entry name" value="RodA/MrdB"/>
</dbReference>
<keyword evidence="5 11" id="KW-0812">Transmembrane</keyword>
<evidence type="ECO:0000313" key="13">
    <source>
        <dbReference type="Proteomes" id="UP000283458"/>
    </source>
</evidence>
<dbReference type="GO" id="GO:0008955">
    <property type="term" value="F:peptidoglycan glycosyltransferase activity"/>
    <property type="evidence" value="ECO:0007669"/>
    <property type="project" value="UniProtKB-UniRule"/>
</dbReference>
<evidence type="ECO:0000256" key="9">
    <source>
        <dbReference type="ARBA" id="ARBA00023136"/>
    </source>
</evidence>
<dbReference type="GO" id="GO:0051301">
    <property type="term" value="P:cell division"/>
    <property type="evidence" value="ECO:0007669"/>
    <property type="project" value="InterPro"/>
</dbReference>
<comment type="subcellular location">
    <subcellularLocation>
        <location evidence="11">Cell inner membrane</location>
        <topology evidence="11">Multi-pass membrane protein</topology>
    </subcellularLocation>
    <subcellularLocation>
        <location evidence="1">Membrane</location>
        <topology evidence="1">Multi-pass membrane protein</topology>
    </subcellularLocation>
</comment>
<feature type="transmembrane region" description="Helical" evidence="11">
    <location>
        <begin position="64"/>
        <end position="82"/>
    </location>
</feature>
<dbReference type="GO" id="GO:0032153">
    <property type="term" value="C:cell division site"/>
    <property type="evidence" value="ECO:0007669"/>
    <property type="project" value="TreeGrafter"/>
</dbReference>
<dbReference type="NCBIfam" id="TIGR02210">
    <property type="entry name" value="rodA_shape"/>
    <property type="match status" value="1"/>
</dbReference>
<feature type="transmembrane region" description="Helical" evidence="11">
    <location>
        <begin position="178"/>
        <end position="195"/>
    </location>
</feature>
<keyword evidence="11" id="KW-0997">Cell inner membrane</keyword>
<protein>
    <recommendedName>
        <fullName evidence="11">Peptidoglycan glycosyltransferase MrdB</fullName>
        <shortName evidence="11">PGT</shortName>
        <ecNumber evidence="11">2.4.99.28</ecNumber>
    </recommendedName>
    <alternativeName>
        <fullName evidence="11">Cell elongation protein RodA</fullName>
    </alternativeName>
    <alternativeName>
        <fullName evidence="11">Cell wall polymerase</fullName>
    </alternativeName>
    <alternativeName>
        <fullName evidence="11">Peptidoglycan polymerase</fullName>
        <shortName evidence="11">PG polymerase</shortName>
    </alternativeName>
</protein>
<dbReference type="GO" id="GO:0071555">
    <property type="term" value="P:cell wall organization"/>
    <property type="evidence" value="ECO:0007669"/>
    <property type="project" value="UniProtKB-KW"/>
</dbReference>
<comment type="similarity">
    <text evidence="11">Belongs to the SEDS family. MrdB/RodA subfamily.</text>
</comment>
<comment type="function">
    <text evidence="11">Peptidoglycan polymerase that is essential for cell wall elongation.</text>
</comment>
<evidence type="ECO:0000256" key="1">
    <source>
        <dbReference type="ARBA" id="ARBA00004141"/>
    </source>
</evidence>
<dbReference type="GO" id="GO:0009252">
    <property type="term" value="P:peptidoglycan biosynthetic process"/>
    <property type="evidence" value="ECO:0007669"/>
    <property type="project" value="UniProtKB-UniRule"/>
</dbReference>
<evidence type="ECO:0000256" key="5">
    <source>
        <dbReference type="ARBA" id="ARBA00022692"/>
    </source>
</evidence>
<keyword evidence="10 11" id="KW-0961">Cell wall biogenesis/degradation</keyword>
<feature type="transmembrane region" description="Helical" evidence="11">
    <location>
        <begin position="28"/>
        <end position="52"/>
    </location>
</feature>
<keyword evidence="6 11" id="KW-0133">Cell shape</keyword>
<feature type="transmembrane region" description="Helical" evidence="11">
    <location>
        <begin position="154"/>
        <end position="172"/>
    </location>
</feature>
<evidence type="ECO:0000256" key="8">
    <source>
        <dbReference type="ARBA" id="ARBA00022989"/>
    </source>
</evidence>
<dbReference type="GO" id="GO:0008360">
    <property type="term" value="P:regulation of cell shape"/>
    <property type="evidence" value="ECO:0007669"/>
    <property type="project" value="UniProtKB-KW"/>
</dbReference>
<dbReference type="InterPro" id="IPR018365">
    <property type="entry name" value="Cell_cycle_FtsW-rel_CS"/>
</dbReference>
<keyword evidence="7 11" id="KW-0573">Peptidoglycan synthesis</keyword>
<keyword evidence="3 11" id="KW-0328">Glycosyltransferase</keyword>
<dbReference type="HAMAP" id="MF_02079">
    <property type="entry name" value="PGT_RodA"/>
    <property type="match status" value="1"/>
</dbReference>
<dbReference type="Pfam" id="PF01098">
    <property type="entry name" value="FTSW_RODA_SPOVE"/>
    <property type="match status" value="1"/>
</dbReference>
<dbReference type="AlphaFoldDB" id="A0A418VMV9"/>
<evidence type="ECO:0000256" key="7">
    <source>
        <dbReference type="ARBA" id="ARBA00022984"/>
    </source>
</evidence>
<evidence type="ECO:0000256" key="10">
    <source>
        <dbReference type="ARBA" id="ARBA00023316"/>
    </source>
</evidence>
<sequence>MVAVLSPLGSGGLEPQRSQLTLGTKVRLINWGLVLLVAIITAVGVALLFSAAGGHWKPWAQPQLVRAIPGFVLMLTIALIDVRHLMKSAYIIFFLVLCLLIAVELMGRIGMGAQRWIDLGFFQLQPSELMKPALTLALARYFHGITLDQIGRPLLLIPPLLLVFTPVAFVLMQPNLGTSLLLIMGSGAMFFAAGVRIWKFLLVIGGGLGAIPVAWEFLHDYQKQRIYTFLDPETDPLGAGYNILQSKIALGSGGLFGKGFMSGSQSQLMFLPEKHTDFIFVVLAEEFGMAGAVALLALYLILLIYGWVIALSCRSQFARLVAVGMTTQFFLYVIVNVSMVMGLIPVVGIPLPLVSYGGSAMMTLMIGVGLLLSMSVHREVRIPKSGVTDL</sequence>
<comment type="pathway">
    <text evidence="11">Cell wall biogenesis; peptidoglycan biosynthesis.</text>
</comment>
<proteinExistence type="inferred from homology"/>
<dbReference type="GO" id="GO:0005886">
    <property type="term" value="C:plasma membrane"/>
    <property type="evidence" value="ECO:0007669"/>
    <property type="project" value="UniProtKB-SubCell"/>
</dbReference>
<dbReference type="InterPro" id="IPR001182">
    <property type="entry name" value="FtsW/RodA"/>
</dbReference>
<feature type="transmembrane region" description="Helical" evidence="11">
    <location>
        <begin position="353"/>
        <end position="374"/>
    </location>
</feature>
<evidence type="ECO:0000256" key="11">
    <source>
        <dbReference type="HAMAP-Rule" id="MF_02079"/>
    </source>
</evidence>
<dbReference type="UniPathway" id="UPA00219"/>
<dbReference type="GO" id="GO:0015648">
    <property type="term" value="F:lipid-linked peptidoglycan transporter activity"/>
    <property type="evidence" value="ECO:0007669"/>
    <property type="project" value="TreeGrafter"/>
</dbReference>
<feature type="transmembrane region" description="Helical" evidence="11">
    <location>
        <begin position="88"/>
        <end position="107"/>
    </location>
</feature>
<evidence type="ECO:0000313" key="12">
    <source>
        <dbReference type="EMBL" id="RJF77439.1"/>
    </source>
</evidence>
<keyword evidence="2 11" id="KW-1003">Cell membrane</keyword>
<evidence type="ECO:0000256" key="4">
    <source>
        <dbReference type="ARBA" id="ARBA00022679"/>
    </source>
</evidence>
<dbReference type="RefSeq" id="WP_119833881.1">
    <property type="nucleotide sequence ID" value="NZ_QYUL01000005.1"/>
</dbReference>
<keyword evidence="9 11" id="KW-0472">Membrane</keyword>
<comment type="catalytic activity">
    <reaction evidence="11">
        <text>[GlcNAc-(1-&gt;4)-Mur2Ac(oyl-L-Ala-gamma-D-Glu-L-Lys-D-Ala-D-Ala)](n)-di-trans,octa-cis-undecaprenyl diphosphate + beta-D-GlcNAc-(1-&gt;4)-Mur2Ac(oyl-L-Ala-gamma-D-Glu-L-Lys-D-Ala-D-Ala)-di-trans,octa-cis-undecaprenyl diphosphate = [GlcNAc-(1-&gt;4)-Mur2Ac(oyl-L-Ala-gamma-D-Glu-L-Lys-D-Ala-D-Ala)](n+1)-di-trans,octa-cis-undecaprenyl diphosphate + di-trans,octa-cis-undecaprenyl diphosphate + H(+)</text>
        <dbReference type="Rhea" id="RHEA:23708"/>
        <dbReference type="Rhea" id="RHEA-COMP:9602"/>
        <dbReference type="Rhea" id="RHEA-COMP:9603"/>
        <dbReference type="ChEBI" id="CHEBI:15378"/>
        <dbReference type="ChEBI" id="CHEBI:58405"/>
        <dbReference type="ChEBI" id="CHEBI:60033"/>
        <dbReference type="ChEBI" id="CHEBI:78435"/>
        <dbReference type="EC" id="2.4.99.28"/>
    </reaction>
</comment>
<evidence type="ECO:0000256" key="3">
    <source>
        <dbReference type="ARBA" id="ARBA00022676"/>
    </source>
</evidence>
<dbReference type="OrthoDB" id="9768187at2"/>
<dbReference type="Proteomes" id="UP000283458">
    <property type="component" value="Unassembled WGS sequence"/>
</dbReference>
<keyword evidence="8 11" id="KW-1133">Transmembrane helix</keyword>
<name>A0A418VMV9_9PROT</name>